<dbReference type="SMART" id="SM00360">
    <property type="entry name" value="RRM"/>
    <property type="match status" value="1"/>
</dbReference>
<evidence type="ECO:0000256" key="1">
    <source>
        <dbReference type="ARBA" id="ARBA00004123"/>
    </source>
</evidence>
<reference evidence="9 10" key="1">
    <citation type="journal article" date="2024" name="G3 (Bethesda)">
        <title>Genome assembly of Hibiscus sabdariffa L. provides insights into metabolisms of medicinal natural products.</title>
        <authorList>
            <person name="Kim T."/>
        </authorList>
    </citation>
    <scope>NUCLEOTIDE SEQUENCE [LARGE SCALE GENOMIC DNA]</scope>
    <source>
        <strain evidence="9">TK-2024</strain>
        <tissue evidence="9">Old leaves</tissue>
    </source>
</reference>
<comment type="caution">
    <text evidence="9">The sequence shown here is derived from an EMBL/GenBank/DDBJ whole genome shotgun (WGS) entry which is preliminary data.</text>
</comment>
<evidence type="ECO:0000259" key="8">
    <source>
        <dbReference type="PROSITE" id="PS50102"/>
    </source>
</evidence>
<feature type="domain" description="RRM" evidence="8">
    <location>
        <begin position="24"/>
        <end position="104"/>
    </location>
</feature>
<dbReference type="PANTHER" id="PTHR48028:SF4">
    <property type="entry name" value="SC35-LIKE SPLICING FACTOR"/>
    <property type="match status" value="1"/>
</dbReference>
<dbReference type="CDD" id="cd00590">
    <property type="entry name" value="RRM_SF"/>
    <property type="match status" value="1"/>
</dbReference>
<keyword evidence="2" id="KW-0507">mRNA processing</keyword>
<dbReference type="EMBL" id="JBBPBM010000008">
    <property type="protein sequence ID" value="KAK8572692.1"/>
    <property type="molecule type" value="Genomic_DNA"/>
</dbReference>
<name>A0ABR2F6P2_9ROSI</name>
<dbReference type="PROSITE" id="PS50102">
    <property type="entry name" value="RRM"/>
    <property type="match status" value="1"/>
</dbReference>
<dbReference type="Gene3D" id="3.30.70.330">
    <property type="match status" value="1"/>
</dbReference>
<evidence type="ECO:0000313" key="10">
    <source>
        <dbReference type="Proteomes" id="UP001472677"/>
    </source>
</evidence>
<dbReference type="SUPFAM" id="SSF54928">
    <property type="entry name" value="RNA-binding domain, RBD"/>
    <property type="match status" value="1"/>
</dbReference>
<sequence length="551" mass="62707">MNPDHRRWVLSKEKAPNRVCRDSVSVFINFMSKRIHRSTLREAFGAYRKVLDVYVAYNNPRRSRMKSTLAFVRFTNMVEALRAVKEVNGQRMDGFSIKVFLERKYSEPLKNPTNRGSKANMKTPLNKNLNMRKVGVSYKEALLNNFHAKSETTNPTRISTSHAREDVSDKTVRSGADFISISVSKVELEWLKMCFVGQIKSGFYAITRFKEEEQMTIFWDMKESLLDSWFADKDTIDNFMNMKKLRIWDCFEGIPIMVWQESVFKAIVSRRGNVIRMDDDTARKSWFDVTRILVGLSCLSDILSKATIVVQVSKTTSVANIDRKGQEMQNPTCNHCQRRHLVGHCWKQCGACFYCGGLGHFIRDYPKNTGKPQNVPVAPSTPAQSYQSRGPRQIQSGTSSRGRGSSNTPGRPGRYGSKNVGIDEKLWKNLSFGGINPPKNPRGILKFDVMWQNLEKKLQMLMLHRAIMLPSRPSFTPIQGCFNQTKNSKNPRCQSILSFGSKFEKTQKGIALGPAKSSHQKQLGKKFTKDNAKVTQTIVVAPNGQEDDELL</sequence>
<dbReference type="InterPro" id="IPR035979">
    <property type="entry name" value="RBD_domain_sf"/>
</dbReference>
<accession>A0ABR2F6P2</accession>
<dbReference type="InterPro" id="IPR051106">
    <property type="entry name" value="RNA-bind/splicing_reg"/>
</dbReference>
<evidence type="ECO:0000256" key="5">
    <source>
        <dbReference type="ARBA" id="ARBA00023242"/>
    </source>
</evidence>
<protein>
    <recommendedName>
        <fullName evidence="8">RRM domain-containing protein</fullName>
    </recommendedName>
</protein>
<dbReference type="Pfam" id="PF00076">
    <property type="entry name" value="RRM_1"/>
    <property type="match status" value="1"/>
</dbReference>
<evidence type="ECO:0000256" key="7">
    <source>
        <dbReference type="SAM" id="MobiDB-lite"/>
    </source>
</evidence>
<evidence type="ECO:0000256" key="6">
    <source>
        <dbReference type="PROSITE-ProRule" id="PRU00176"/>
    </source>
</evidence>
<feature type="compositionally biased region" description="Polar residues" evidence="7">
    <location>
        <begin position="381"/>
        <end position="395"/>
    </location>
</feature>
<organism evidence="9 10">
    <name type="scientific">Hibiscus sabdariffa</name>
    <name type="common">roselle</name>
    <dbReference type="NCBI Taxonomy" id="183260"/>
    <lineage>
        <taxon>Eukaryota</taxon>
        <taxon>Viridiplantae</taxon>
        <taxon>Streptophyta</taxon>
        <taxon>Embryophyta</taxon>
        <taxon>Tracheophyta</taxon>
        <taxon>Spermatophyta</taxon>
        <taxon>Magnoliopsida</taxon>
        <taxon>eudicotyledons</taxon>
        <taxon>Gunneridae</taxon>
        <taxon>Pentapetalae</taxon>
        <taxon>rosids</taxon>
        <taxon>malvids</taxon>
        <taxon>Malvales</taxon>
        <taxon>Malvaceae</taxon>
        <taxon>Malvoideae</taxon>
        <taxon>Hibiscus</taxon>
    </lineage>
</organism>
<dbReference type="Gene3D" id="4.10.60.10">
    <property type="entry name" value="Zinc finger, CCHC-type"/>
    <property type="match status" value="1"/>
</dbReference>
<proteinExistence type="predicted"/>
<evidence type="ECO:0000256" key="2">
    <source>
        <dbReference type="ARBA" id="ARBA00022664"/>
    </source>
</evidence>
<feature type="region of interest" description="Disordered" evidence="7">
    <location>
        <begin position="371"/>
        <end position="419"/>
    </location>
</feature>
<comment type="subcellular location">
    <subcellularLocation>
        <location evidence="1">Nucleus</location>
    </subcellularLocation>
</comment>
<keyword evidence="3 6" id="KW-0694">RNA-binding</keyword>
<keyword evidence="5" id="KW-0539">Nucleus</keyword>
<keyword evidence="10" id="KW-1185">Reference proteome</keyword>
<keyword evidence="4" id="KW-0508">mRNA splicing</keyword>
<dbReference type="PANTHER" id="PTHR48028">
    <property type="entry name" value="GLYCINE-RICH RNA-BINDING PROTEIN RZ1A"/>
    <property type="match status" value="1"/>
</dbReference>
<evidence type="ECO:0000256" key="3">
    <source>
        <dbReference type="ARBA" id="ARBA00022884"/>
    </source>
</evidence>
<evidence type="ECO:0000256" key="4">
    <source>
        <dbReference type="ARBA" id="ARBA00023187"/>
    </source>
</evidence>
<dbReference type="InterPro" id="IPR000504">
    <property type="entry name" value="RRM_dom"/>
</dbReference>
<feature type="compositionally biased region" description="Low complexity" evidence="7">
    <location>
        <begin position="396"/>
        <end position="414"/>
    </location>
</feature>
<dbReference type="InterPro" id="IPR012677">
    <property type="entry name" value="Nucleotide-bd_a/b_plait_sf"/>
</dbReference>
<dbReference type="Proteomes" id="UP001472677">
    <property type="component" value="Unassembled WGS sequence"/>
</dbReference>
<gene>
    <name evidence="9" type="ORF">V6N12_028739</name>
</gene>
<evidence type="ECO:0000313" key="9">
    <source>
        <dbReference type="EMBL" id="KAK8572692.1"/>
    </source>
</evidence>